<dbReference type="CDD" id="cd00067">
    <property type="entry name" value="GAL4"/>
    <property type="match status" value="1"/>
</dbReference>
<dbReference type="InterPro" id="IPR036864">
    <property type="entry name" value="Zn2-C6_fun-type_DNA-bd_sf"/>
</dbReference>
<comment type="subcellular location">
    <subcellularLocation>
        <location evidence="1">Nucleus</location>
    </subcellularLocation>
</comment>
<dbReference type="EMBL" id="MVGC01000005">
    <property type="protein sequence ID" value="RJE27330.1"/>
    <property type="molecule type" value="Genomic_DNA"/>
</dbReference>
<proteinExistence type="predicted"/>
<organism evidence="8 9">
    <name type="scientific">Aspergillus sclerotialis</name>
    <dbReference type="NCBI Taxonomy" id="2070753"/>
    <lineage>
        <taxon>Eukaryota</taxon>
        <taxon>Fungi</taxon>
        <taxon>Dikarya</taxon>
        <taxon>Ascomycota</taxon>
        <taxon>Pezizomycotina</taxon>
        <taxon>Eurotiomycetes</taxon>
        <taxon>Eurotiomycetidae</taxon>
        <taxon>Eurotiales</taxon>
        <taxon>Aspergillaceae</taxon>
        <taxon>Aspergillus</taxon>
        <taxon>Aspergillus subgen. Polypaecilum</taxon>
    </lineage>
</organism>
<dbReference type="OrthoDB" id="4509632at2759"/>
<evidence type="ECO:0000256" key="5">
    <source>
        <dbReference type="ARBA" id="ARBA00023242"/>
    </source>
</evidence>
<evidence type="ECO:0000259" key="7">
    <source>
        <dbReference type="PROSITE" id="PS50048"/>
    </source>
</evidence>
<dbReference type="InterPro" id="IPR050613">
    <property type="entry name" value="Sec_Metabolite_Reg"/>
</dbReference>
<accession>A0A3A2ZXB1</accession>
<dbReference type="SUPFAM" id="SSF57701">
    <property type="entry name" value="Zn2/Cys6 DNA-binding domain"/>
    <property type="match status" value="1"/>
</dbReference>
<evidence type="ECO:0000313" key="8">
    <source>
        <dbReference type="EMBL" id="RJE27330.1"/>
    </source>
</evidence>
<dbReference type="Proteomes" id="UP000266188">
    <property type="component" value="Unassembled WGS sequence"/>
</dbReference>
<evidence type="ECO:0000256" key="6">
    <source>
        <dbReference type="SAM" id="MobiDB-lite"/>
    </source>
</evidence>
<keyword evidence="5" id="KW-0539">Nucleus</keyword>
<dbReference type="GO" id="GO:0003677">
    <property type="term" value="F:DNA binding"/>
    <property type="evidence" value="ECO:0007669"/>
    <property type="project" value="UniProtKB-KW"/>
</dbReference>
<protein>
    <submittedName>
        <fullName evidence="8">Transcription factor</fullName>
    </submittedName>
</protein>
<feature type="domain" description="Zn(2)-C6 fungal-type" evidence="7">
    <location>
        <begin position="14"/>
        <end position="42"/>
    </location>
</feature>
<evidence type="ECO:0000256" key="2">
    <source>
        <dbReference type="ARBA" id="ARBA00023015"/>
    </source>
</evidence>
<reference evidence="9" key="1">
    <citation type="submission" date="2017-02" db="EMBL/GenBank/DDBJ databases">
        <authorList>
            <person name="Tafer H."/>
            <person name="Lopandic K."/>
        </authorList>
    </citation>
    <scope>NUCLEOTIDE SEQUENCE [LARGE SCALE GENOMIC DNA]</scope>
    <source>
        <strain evidence="9">CBS 366.77</strain>
    </source>
</reference>
<dbReference type="InterPro" id="IPR001138">
    <property type="entry name" value="Zn2Cys6_DnaBD"/>
</dbReference>
<evidence type="ECO:0000313" key="9">
    <source>
        <dbReference type="Proteomes" id="UP000266188"/>
    </source>
</evidence>
<dbReference type="PANTHER" id="PTHR31001">
    <property type="entry name" value="UNCHARACTERIZED TRANSCRIPTIONAL REGULATORY PROTEIN"/>
    <property type="match status" value="1"/>
</dbReference>
<dbReference type="AlphaFoldDB" id="A0A3A2ZXB1"/>
<dbReference type="STRING" id="2070753.A0A3A2ZXB1"/>
<keyword evidence="9" id="KW-1185">Reference proteome</keyword>
<dbReference type="Pfam" id="PF00172">
    <property type="entry name" value="Zn_clus"/>
    <property type="match status" value="1"/>
</dbReference>
<keyword evidence="4" id="KW-0804">Transcription</keyword>
<name>A0A3A2ZXB1_9EURO</name>
<comment type="caution">
    <text evidence="8">The sequence shown here is derived from an EMBL/GenBank/DDBJ whole genome shotgun (WGS) entry which is preliminary data.</text>
</comment>
<evidence type="ECO:0000256" key="4">
    <source>
        <dbReference type="ARBA" id="ARBA00023163"/>
    </source>
</evidence>
<sequence>MSTDNLAKSPRILACILCQQRKVRCDRKFPCANCIGAGTQCVPGTLSPRRRRFPERLLLDRLRHYEDLLRQHSIDFEPLHPQAKQESAADVSHVSHDHRQSEVSASRAKAPIQSQAMYGT</sequence>
<feature type="region of interest" description="Disordered" evidence="6">
    <location>
        <begin position="77"/>
        <end position="120"/>
    </location>
</feature>
<evidence type="ECO:0000256" key="1">
    <source>
        <dbReference type="ARBA" id="ARBA00004123"/>
    </source>
</evidence>
<dbReference type="PROSITE" id="PS50048">
    <property type="entry name" value="ZN2_CY6_FUNGAL_2"/>
    <property type="match status" value="1"/>
</dbReference>
<keyword evidence="2" id="KW-0805">Transcription regulation</keyword>
<dbReference type="GO" id="GO:0008270">
    <property type="term" value="F:zinc ion binding"/>
    <property type="evidence" value="ECO:0007669"/>
    <property type="project" value="InterPro"/>
</dbReference>
<dbReference type="PANTHER" id="PTHR31001:SF45">
    <property type="entry name" value="ZN(II)2CYS6 TRANSCRIPTION FACTOR (EUROFUNG)"/>
    <property type="match status" value="1"/>
</dbReference>
<dbReference type="SMART" id="SM00066">
    <property type="entry name" value="GAL4"/>
    <property type="match status" value="1"/>
</dbReference>
<gene>
    <name evidence="8" type="ORF">PHISCL_00340</name>
</gene>
<dbReference type="GO" id="GO:0005634">
    <property type="term" value="C:nucleus"/>
    <property type="evidence" value="ECO:0007669"/>
    <property type="project" value="UniProtKB-SubCell"/>
</dbReference>
<evidence type="ECO:0000256" key="3">
    <source>
        <dbReference type="ARBA" id="ARBA00023125"/>
    </source>
</evidence>
<dbReference type="Gene3D" id="4.10.240.10">
    <property type="entry name" value="Zn(2)-C6 fungal-type DNA-binding domain"/>
    <property type="match status" value="1"/>
</dbReference>
<dbReference type="GO" id="GO:0000981">
    <property type="term" value="F:DNA-binding transcription factor activity, RNA polymerase II-specific"/>
    <property type="evidence" value="ECO:0007669"/>
    <property type="project" value="InterPro"/>
</dbReference>
<keyword evidence="3" id="KW-0238">DNA-binding</keyword>